<keyword evidence="1" id="KW-0812">Transmembrane</keyword>
<proteinExistence type="predicted"/>
<evidence type="ECO:0000256" key="1">
    <source>
        <dbReference type="SAM" id="Phobius"/>
    </source>
</evidence>
<feature type="transmembrane region" description="Helical" evidence="1">
    <location>
        <begin position="45"/>
        <end position="67"/>
    </location>
</feature>
<evidence type="ECO:0000313" key="2">
    <source>
        <dbReference type="EMBL" id="WQD38767.1"/>
    </source>
</evidence>
<protein>
    <recommendedName>
        <fullName evidence="4">DoxX family protein</fullName>
    </recommendedName>
</protein>
<name>A0ABZ0W6A2_9BACT</name>
<feature type="transmembrane region" description="Helical" evidence="1">
    <location>
        <begin position="99"/>
        <end position="115"/>
    </location>
</feature>
<keyword evidence="3" id="KW-1185">Reference proteome</keyword>
<keyword evidence="1" id="KW-1133">Transmembrane helix</keyword>
<gene>
    <name evidence="2" type="ORF">U0035_01240</name>
</gene>
<dbReference type="RefSeq" id="WP_162817991.1">
    <property type="nucleotide sequence ID" value="NZ_CP139960.1"/>
</dbReference>
<organism evidence="2 3">
    <name type="scientific">Niabella yanshanensis</name>
    <dbReference type="NCBI Taxonomy" id="577386"/>
    <lineage>
        <taxon>Bacteria</taxon>
        <taxon>Pseudomonadati</taxon>
        <taxon>Bacteroidota</taxon>
        <taxon>Chitinophagia</taxon>
        <taxon>Chitinophagales</taxon>
        <taxon>Chitinophagaceae</taxon>
        <taxon>Niabella</taxon>
    </lineage>
</organism>
<sequence length="126" mass="13915">MKRLSKSAELLLGLVFLFGAFNGVMYILGLKAPFPVNRGSELALALANTKYIFLLQKTVEFISAILLLTGKMQFAALLALTPIVASIVLYHIFDEVNPAIVLILLPLFIMALSGHKRRLILLFKLS</sequence>
<accession>A0ABZ0W6A2</accession>
<reference evidence="2 3" key="1">
    <citation type="submission" date="2023-12" db="EMBL/GenBank/DDBJ databases">
        <title>Genome sequencing and assembly of bacterial species from a model synthetic community.</title>
        <authorList>
            <person name="Hogle S.L."/>
        </authorList>
    </citation>
    <scope>NUCLEOTIDE SEQUENCE [LARGE SCALE GENOMIC DNA]</scope>
    <source>
        <strain evidence="2 3">HAMBI_3031</strain>
    </source>
</reference>
<feature type="transmembrane region" description="Helical" evidence="1">
    <location>
        <begin position="74"/>
        <end position="93"/>
    </location>
</feature>
<evidence type="ECO:0008006" key="4">
    <source>
        <dbReference type="Google" id="ProtNLM"/>
    </source>
</evidence>
<keyword evidence="1" id="KW-0472">Membrane</keyword>
<dbReference type="EMBL" id="CP139960">
    <property type="protein sequence ID" value="WQD38767.1"/>
    <property type="molecule type" value="Genomic_DNA"/>
</dbReference>
<dbReference type="Proteomes" id="UP001325680">
    <property type="component" value="Chromosome"/>
</dbReference>
<evidence type="ECO:0000313" key="3">
    <source>
        <dbReference type="Proteomes" id="UP001325680"/>
    </source>
</evidence>